<evidence type="ECO:0000313" key="3">
    <source>
        <dbReference type="Proteomes" id="UP001589798"/>
    </source>
</evidence>
<comment type="caution">
    <text evidence="2">The sequence shown here is derived from an EMBL/GenBank/DDBJ whole genome shotgun (WGS) entry which is preliminary data.</text>
</comment>
<dbReference type="Gene3D" id="3.30.70.100">
    <property type="match status" value="1"/>
</dbReference>
<keyword evidence="2" id="KW-0503">Monooxygenase</keyword>
<keyword evidence="3" id="KW-1185">Reference proteome</keyword>
<dbReference type="InterPro" id="IPR011008">
    <property type="entry name" value="Dimeric_a/b-barrel"/>
</dbReference>
<feature type="domain" description="ABM" evidence="1">
    <location>
        <begin position="3"/>
        <end position="94"/>
    </location>
</feature>
<dbReference type="Proteomes" id="UP001589798">
    <property type="component" value="Unassembled WGS sequence"/>
</dbReference>
<organism evidence="2 3">
    <name type="scientific">Novosphingobium soli</name>
    <dbReference type="NCBI Taxonomy" id="574956"/>
    <lineage>
        <taxon>Bacteria</taxon>
        <taxon>Pseudomonadati</taxon>
        <taxon>Pseudomonadota</taxon>
        <taxon>Alphaproteobacteria</taxon>
        <taxon>Sphingomonadales</taxon>
        <taxon>Sphingomonadaceae</taxon>
        <taxon>Novosphingobium</taxon>
    </lineage>
</organism>
<dbReference type="InterPro" id="IPR007138">
    <property type="entry name" value="ABM_dom"/>
</dbReference>
<protein>
    <submittedName>
        <fullName evidence="2">Quinol monooxygenase</fullName>
        <ecNumber evidence="2">1.-.-.-</ecNumber>
    </submittedName>
</protein>
<name>A0ABV6CSQ5_9SPHN</name>
<dbReference type="RefSeq" id="WP_379486535.1">
    <property type="nucleotide sequence ID" value="NZ_JBHLWK010000009.1"/>
</dbReference>
<evidence type="ECO:0000259" key="1">
    <source>
        <dbReference type="PROSITE" id="PS51725"/>
    </source>
</evidence>
<dbReference type="EMBL" id="JBHLWK010000009">
    <property type="protein sequence ID" value="MFC0203762.1"/>
    <property type="molecule type" value="Genomic_DNA"/>
</dbReference>
<sequence length="122" mass="13639">MRIIVAGWLRYAGDDKTCAAIITGGAEHILAAREEQGCVAYTWAVDPIDPGVIQVYEEWESEEDLLRHFVDPAYAKMRAHLETYELTGFGVRLYGTCGVEPVYGEDGWPRREIFGVTLEDAA</sequence>
<accession>A0ABV6CSQ5</accession>
<dbReference type="SUPFAM" id="SSF54909">
    <property type="entry name" value="Dimeric alpha+beta barrel"/>
    <property type="match status" value="1"/>
</dbReference>
<evidence type="ECO:0000313" key="2">
    <source>
        <dbReference type="EMBL" id="MFC0203762.1"/>
    </source>
</evidence>
<reference evidence="2 3" key="1">
    <citation type="submission" date="2024-09" db="EMBL/GenBank/DDBJ databases">
        <authorList>
            <person name="Sun Q."/>
            <person name="Mori K."/>
        </authorList>
    </citation>
    <scope>NUCLEOTIDE SEQUENCE [LARGE SCALE GENOMIC DNA]</scope>
    <source>
        <strain evidence="2 3">CCM 7706</strain>
    </source>
</reference>
<keyword evidence="2" id="KW-0560">Oxidoreductase</keyword>
<proteinExistence type="predicted"/>
<gene>
    <name evidence="2" type="ORF">ACFFJC_05680</name>
</gene>
<dbReference type="GO" id="GO:0004497">
    <property type="term" value="F:monooxygenase activity"/>
    <property type="evidence" value="ECO:0007669"/>
    <property type="project" value="UniProtKB-KW"/>
</dbReference>
<dbReference type="EC" id="1.-.-.-" evidence="2"/>
<dbReference type="PROSITE" id="PS51725">
    <property type="entry name" value="ABM"/>
    <property type="match status" value="1"/>
</dbReference>
<dbReference type="Pfam" id="PF03992">
    <property type="entry name" value="ABM"/>
    <property type="match status" value="1"/>
</dbReference>